<dbReference type="InterPro" id="IPR001024">
    <property type="entry name" value="PLAT/LH2_dom"/>
</dbReference>
<dbReference type="SUPFAM" id="SSF49723">
    <property type="entry name" value="Lipase/lipooxygenase domain (PLAT/LH2 domain)"/>
    <property type="match status" value="1"/>
</dbReference>
<feature type="transmembrane region" description="Helical" evidence="8">
    <location>
        <begin position="765"/>
        <end position="784"/>
    </location>
</feature>
<organism evidence="10 11">
    <name type="scientific">Dendroctonus ponderosae</name>
    <name type="common">Mountain pine beetle</name>
    <dbReference type="NCBI Taxonomy" id="77166"/>
    <lineage>
        <taxon>Eukaryota</taxon>
        <taxon>Metazoa</taxon>
        <taxon>Ecdysozoa</taxon>
        <taxon>Arthropoda</taxon>
        <taxon>Hexapoda</taxon>
        <taxon>Insecta</taxon>
        <taxon>Pterygota</taxon>
        <taxon>Neoptera</taxon>
        <taxon>Endopterygota</taxon>
        <taxon>Coleoptera</taxon>
        <taxon>Polyphaga</taxon>
        <taxon>Cucujiformia</taxon>
        <taxon>Curculionidae</taxon>
        <taxon>Scolytinae</taxon>
        <taxon>Dendroctonus</taxon>
    </lineage>
</organism>
<comment type="caution">
    <text evidence="7">Lacks conserved residue(s) required for the propagation of feature annotation.</text>
</comment>
<sequence length="1170" mass="134532">MVRSGGTKYSFSASSTGCFAWNETGKNWDYACHAASGRVVATTITCYCEYGEVFTAYVEDNAANLEENLLIDFALETRFCWVLYITVAATFFVFLLLFFFASFEQPDHLLDRVFFVGDVPSFYHCAYVVAIKTGKKRHSGTTSNVTIKLNGTNSDSLAHVLNYPDPELVMFQKNTEIWFVMATEKSLGDLVGMEIWFDSIGNDTNWYCSRIEVYDIQEDKSWRFEVNQWFDVARPDHQKFLLTPAPVGTGMLEKGGTRVVKAVKTLLGRTRKELNLWNVLSKDPLMTRKERLALLFLTLISIYLILMLMYAIPNFDESDTIDGNTFGFNAKLIWAPVVANLLAFLLTFPLIYAIKRGKISTSKGKRPHRLLAISSAVVTTVSWGSVVLLSTAGLTVLIVCGFWIPFDTSLLWLVSAALAVCFNMVITQNISRLFYGFLVQIPAQIQSFQAATKRFIQFVELQRSWIYKKFGPLALRPYLRHLYFSLDPITLKERFKWEETKVAIFEILEDLMMISVYVALLYVLLMFDRDEQAIHSHNEIENLLLGKAVNSKISPDSISQIEDYLAEVLLPTVQSLEWYGNYVQENPGMTKDFSNKYLGIIRLRQHRTREIKCQLPAILAKVPWTCRPDFHMLRETSSFSRGWKAPSDISQITTERMGNVWKYTDSSLSGSSIYFGEYAAYPGGGYVAPLGRHLRNSLINLEYLKKHKWLDIQTRALFIEFLTYNANVNLFNGVTVIFEINAAGHVSKDLKVQTRKFLMIDQDRVFTKNVVSTIFVLALLVLALRIAYKIHRKKTLYFYDVWAILDIVIVFLSACSIYLYYARQHAIQIYIDAVSEAKNNDFVQYFQLFAADNVLTALSATLVFVATLRLWKLLRFMIIVKVAEKTVRDAGTSLLLCWAYQLLLVVAFSATGIMFFGGYSQNFKNFNSAFSTLLLLSLNLCGTLELNDLYKHPLGIAFYILYMLVSFFFINIYIAIISLYYADSKDFYADEPRFMQKFVQQKWKFYKNLLMVRGRKMRGGEDEINDDRIIKPKSGERYQDCFTIAKSRLDGMALVTICVLRNMEEHRSMTEKDFDLMSKTIKLLHEDESTDKQVFFTTGDSRRITFVDDRKIQQIADICENLVQYCMRKTRVSRHLPPSLIDERISRINTLIENIRMIESVLGNVQIRHK</sequence>
<evidence type="ECO:0000259" key="9">
    <source>
        <dbReference type="PROSITE" id="PS50095"/>
    </source>
</evidence>
<feature type="transmembrane region" description="Helical" evidence="8">
    <location>
        <begin position="375"/>
        <end position="404"/>
    </location>
</feature>
<keyword evidence="11" id="KW-1185">Reference proteome</keyword>
<dbReference type="SUPFAM" id="SSF81324">
    <property type="entry name" value="Voltage-gated potassium channels"/>
    <property type="match status" value="1"/>
</dbReference>
<accession>A0AAR5PAY8</accession>
<feature type="transmembrane region" description="Helical" evidence="8">
    <location>
        <begin position="113"/>
        <end position="131"/>
    </location>
</feature>
<dbReference type="Gene3D" id="2.60.60.20">
    <property type="entry name" value="PLAT/LH2 domain"/>
    <property type="match status" value="1"/>
</dbReference>
<evidence type="ECO:0000313" key="10">
    <source>
        <dbReference type="EnsemblMetazoa" id="XP_019758239.1"/>
    </source>
</evidence>
<feature type="transmembrane region" description="Helical" evidence="8">
    <location>
        <begin position="332"/>
        <end position="354"/>
    </location>
</feature>
<evidence type="ECO:0000256" key="7">
    <source>
        <dbReference type="PROSITE-ProRule" id="PRU00152"/>
    </source>
</evidence>
<protein>
    <recommendedName>
        <fullName evidence="9">PLAT domain-containing protein</fullName>
    </recommendedName>
</protein>
<dbReference type="EnsemblMetazoa" id="XM_019902680.1">
    <property type="protein sequence ID" value="XP_019758239.1"/>
    <property type="gene ID" value="LOC109536454"/>
</dbReference>
<feature type="domain" description="PLAT" evidence="9">
    <location>
        <begin position="125"/>
        <end position="244"/>
    </location>
</feature>
<keyword evidence="6 8" id="KW-0472">Membrane</keyword>
<dbReference type="PROSITE" id="PS50095">
    <property type="entry name" value="PLAT"/>
    <property type="match status" value="1"/>
</dbReference>
<dbReference type="Pfam" id="PF01477">
    <property type="entry name" value="PLAT"/>
    <property type="match status" value="1"/>
</dbReference>
<feature type="transmembrane region" description="Helical" evidence="8">
    <location>
        <begin position="958"/>
        <end position="982"/>
    </location>
</feature>
<dbReference type="AlphaFoldDB" id="A0AAR5PAY8"/>
<evidence type="ECO:0000256" key="5">
    <source>
        <dbReference type="ARBA" id="ARBA00022989"/>
    </source>
</evidence>
<dbReference type="InterPro" id="IPR013122">
    <property type="entry name" value="PKD1_2_channel"/>
</dbReference>
<dbReference type="Pfam" id="PF20519">
    <property type="entry name" value="Polycystin_dom"/>
    <property type="match status" value="1"/>
</dbReference>
<evidence type="ECO:0000256" key="3">
    <source>
        <dbReference type="ARBA" id="ARBA00022692"/>
    </source>
</evidence>
<evidence type="ECO:0000256" key="2">
    <source>
        <dbReference type="ARBA" id="ARBA00007200"/>
    </source>
</evidence>
<feature type="transmembrane region" description="Helical" evidence="8">
    <location>
        <begin position="796"/>
        <end position="821"/>
    </location>
</feature>
<keyword evidence="5 8" id="KW-1133">Transmembrane helix</keyword>
<dbReference type="GO" id="GO:0016020">
    <property type="term" value="C:membrane"/>
    <property type="evidence" value="ECO:0007669"/>
    <property type="project" value="UniProtKB-SubCell"/>
</dbReference>
<dbReference type="SMART" id="SM00308">
    <property type="entry name" value="LH2"/>
    <property type="match status" value="1"/>
</dbReference>
<dbReference type="InterPro" id="IPR036392">
    <property type="entry name" value="PLAT/LH2_dom_sf"/>
</dbReference>
<dbReference type="Pfam" id="PF08016">
    <property type="entry name" value="PKD_channel"/>
    <property type="match status" value="1"/>
</dbReference>
<evidence type="ECO:0000256" key="4">
    <source>
        <dbReference type="ARBA" id="ARBA00022729"/>
    </source>
</evidence>
<feature type="transmembrane region" description="Helical" evidence="8">
    <location>
        <begin position="410"/>
        <end position="426"/>
    </location>
</feature>
<evidence type="ECO:0000256" key="1">
    <source>
        <dbReference type="ARBA" id="ARBA00004141"/>
    </source>
</evidence>
<evidence type="ECO:0000256" key="8">
    <source>
        <dbReference type="SAM" id="Phobius"/>
    </source>
</evidence>
<dbReference type="PANTHER" id="PTHR10877">
    <property type="entry name" value="POLYCYSTIN FAMILY MEMBER"/>
    <property type="match status" value="1"/>
</dbReference>
<feature type="transmembrane region" description="Helical" evidence="8">
    <location>
        <begin position="502"/>
        <end position="527"/>
    </location>
</feature>
<keyword evidence="4" id="KW-0732">Signal</keyword>
<feature type="transmembrane region" description="Helical" evidence="8">
    <location>
        <begin position="845"/>
        <end position="871"/>
    </location>
</feature>
<evidence type="ECO:0000256" key="6">
    <source>
        <dbReference type="ARBA" id="ARBA00023136"/>
    </source>
</evidence>
<comment type="similarity">
    <text evidence="2">Belongs to the polycystin family.</text>
</comment>
<feature type="transmembrane region" description="Helical" evidence="8">
    <location>
        <begin position="292"/>
        <end position="312"/>
    </location>
</feature>
<dbReference type="Proteomes" id="UP000019118">
    <property type="component" value="Unassembled WGS sequence"/>
</dbReference>
<dbReference type="KEGG" id="dpa:109536454"/>
<comment type="subcellular location">
    <subcellularLocation>
        <location evidence="1">Membrane</location>
        <topology evidence="1">Multi-pass membrane protein</topology>
    </subcellularLocation>
</comment>
<name>A0AAR5PAY8_DENPD</name>
<feature type="transmembrane region" description="Helical" evidence="8">
    <location>
        <begin position="892"/>
        <end position="916"/>
    </location>
</feature>
<reference evidence="11" key="1">
    <citation type="journal article" date="2013" name="Genome Biol.">
        <title>Draft genome of the mountain pine beetle, Dendroctonus ponderosae Hopkins, a major forest pest.</title>
        <authorList>
            <person name="Keeling C.I."/>
            <person name="Yuen M.M."/>
            <person name="Liao N.Y."/>
            <person name="Docking T.R."/>
            <person name="Chan S.K."/>
            <person name="Taylor G.A."/>
            <person name="Palmquist D.L."/>
            <person name="Jackman S.D."/>
            <person name="Nguyen A."/>
            <person name="Li M."/>
            <person name="Henderson H."/>
            <person name="Janes J.K."/>
            <person name="Zhao Y."/>
            <person name="Pandoh P."/>
            <person name="Moore R."/>
            <person name="Sperling F.A."/>
            <person name="Huber D.P."/>
            <person name="Birol I."/>
            <person name="Jones S.J."/>
            <person name="Bohlmann J."/>
        </authorList>
    </citation>
    <scope>NUCLEOTIDE SEQUENCE</scope>
</reference>
<feature type="transmembrane region" description="Helical" evidence="8">
    <location>
        <begin position="79"/>
        <end position="101"/>
    </location>
</feature>
<keyword evidence="3 8" id="KW-0812">Transmembrane</keyword>
<reference evidence="10" key="2">
    <citation type="submission" date="2024-08" db="UniProtKB">
        <authorList>
            <consortium name="EnsemblMetazoa"/>
        </authorList>
    </citation>
    <scope>IDENTIFICATION</scope>
</reference>
<evidence type="ECO:0000313" key="11">
    <source>
        <dbReference type="Proteomes" id="UP000019118"/>
    </source>
</evidence>
<dbReference type="GeneID" id="109536454"/>
<dbReference type="GO" id="GO:0050982">
    <property type="term" value="P:detection of mechanical stimulus"/>
    <property type="evidence" value="ECO:0007669"/>
    <property type="project" value="TreeGrafter"/>
</dbReference>
<dbReference type="InterPro" id="IPR051223">
    <property type="entry name" value="Polycystin"/>
</dbReference>
<dbReference type="Gene3D" id="1.10.287.70">
    <property type="match status" value="1"/>
</dbReference>
<proteinExistence type="inferred from homology"/>
<dbReference type="InterPro" id="IPR046791">
    <property type="entry name" value="Polycystin_dom"/>
</dbReference>
<dbReference type="PANTHER" id="PTHR10877:SF183">
    <property type="entry name" value="AT14535P-RELATED"/>
    <property type="match status" value="1"/>
</dbReference>
<dbReference type="GO" id="GO:0005262">
    <property type="term" value="F:calcium channel activity"/>
    <property type="evidence" value="ECO:0007669"/>
    <property type="project" value="TreeGrafter"/>
</dbReference>